<dbReference type="Proteomes" id="UP000075636">
    <property type="component" value="Unassembled WGS sequence"/>
</dbReference>
<dbReference type="Gene3D" id="3.40.50.1820">
    <property type="entry name" value="alpha/beta hydrolase"/>
    <property type="match status" value="1"/>
</dbReference>
<evidence type="ECO:0008006" key="3">
    <source>
        <dbReference type="Google" id="ProtNLM"/>
    </source>
</evidence>
<comment type="caution">
    <text evidence="1">The sequence shown here is derived from an EMBL/GenBank/DDBJ whole genome shotgun (WGS) entry which is preliminary data.</text>
</comment>
<dbReference type="RefSeq" id="WP_062109286.1">
    <property type="nucleotide sequence ID" value="NZ_LHZR01000111.1"/>
</dbReference>
<dbReference type="InterPro" id="IPR010662">
    <property type="entry name" value="RBBP9/YdeN"/>
</dbReference>
<dbReference type="GO" id="GO:0016787">
    <property type="term" value="F:hydrolase activity"/>
    <property type="evidence" value="ECO:0007669"/>
    <property type="project" value="InterPro"/>
</dbReference>
<dbReference type="EMBL" id="LHZR01000111">
    <property type="protein sequence ID" value="KXV46934.1"/>
    <property type="molecule type" value="Genomic_DNA"/>
</dbReference>
<organism evidence="1 2">
    <name type="scientific">Gluconobacter albidus</name>
    <dbReference type="NCBI Taxonomy" id="318683"/>
    <lineage>
        <taxon>Bacteria</taxon>
        <taxon>Pseudomonadati</taxon>
        <taxon>Pseudomonadota</taxon>
        <taxon>Alphaproteobacteria</taxon>
        <taxon>Acetobacterales</taxon>
        <taxon>Acetobacteraceae</taxon>
        <taxon>Gluconobacter</taxon>
    </lineage>
</organism>
<reference evidence="1 2" key="1">
    <citation type="submission" date="2015-06" db="EMBL/GenBank/DDBJ databases">
        <title>Improved classification and identification of acetic acid bacteria using matrix-assisted laser desorption/ionization time-of-flight mass spectrometry; Gluconobacter nephelii and Gluconobacter uchimurae are later heterotypic synonyms of Gluconobacter japonicus and Gluconobacter oxydans, respectively.</title>
        <authorList>
            <person name="Li L."/>
            <person name="Cleenwerck I."/>
            <person name="De Vuyst L."/>
            <person name="Vandamme P."/>
        </authorList>
    </citation>
    <scope>NUCLEOTIDE SEQUENCE [LARGE SCALE GENOMIC DNA]</scope>
    <source>
        <strain evidence="1 2">LMG 1768</strain>
    </source>
</reference>
<dbReference type="Pfam" id="PF06821">
    <property type="entry name" value="Ser_hydrolase"/>
    <property type="match status" value="1"/>
</dbReference>
<dbReference type="InterPro" id="IPR029058">
    <property type="entry name" value="AB_hydrolase_fold"/>
</dbReference>
<dbReference type="SUPFAM" id="SSF53474">
    <property type="entry name" value="alpha/beta-Hydrolases"/>
    <property type="match status" value="1"/>
</dbReference>
<dbReference type="PATRIC" id="fig|318683.6.peg.2993"/>
<dbReference type="OrthoDB" id="9804993at2"/>
<evidence type="ECO:0000313" key="1">
    <source>
        <dbReference type="EMBL" id="KXV46934.1"/>
    </source>
</evidence>
<dbReference type="AlphaFoldDB" id="A0A149TGM5"/>
<dbReference type="STRING" id="318683.A0U94_00910"/>
<proteinExistence type="predicted"/>
<accession>A0A149TGM5</accession>
<gene>
    <name evidence="1" type="ORF">AD945_12690</name>
</gene>
<name>A0A149TGM5_9PROT</name>
<evidence type="ECO:0000313" key="2">
    <source>
        <dbReference type="Proteomes" id="UP000075636"/>
    </source>
</evidence>
<protein>
    <recommendedName>
        <fullName evidence="3">Alpha/beta hydrolase</fullName>
    </recommendedName>
</protein>
<sequence>MNLFSGRPTSFDPAWATHGLPGTAQPHIARAFHSLGQQVDLLLVPGLFGSGPDHWQSHWEQAYGLRRLHQKDWETPDPADWEAALTEAVETSTRPAFLIAHSLGAVLTAKWLTRHGGRRVAGAFLVAPADIDQTTHPDVALIRAFGSLPATPLPAASAVMASSNDPWLSLPRARELAGHWQSDFLEAGAAGHIGSSEPLGLWEHGATAMLDFARRRLPLRVQ</sequence>